<keyword evidence="8" id="KW-1185">Reference proteome</keyword>
<keyword evidence="2 6" id="KW-0862">Zinc</keyword>
<protein>
    <recommendedName>
        <fullName evidence="6">33 kDa chaperonin</fullName>
    </recommendedName>
    <alternativeName>
        <fullName evidence="6">Heat shock protein 33 homolog</fullName>
        <shortName evidence="6">HSP33</shortName>
    </alternativeName>
</protein>
<name>A0ABV4TQ55_9GAMM</name>
<dbReference type="PANTHER" id="PTHR30111">
    <property type="entry name" value="33 KDA CHAPERONIN"/>
    <property type="match status" value="1"/>
</dbReference>
<evidence type="ECO:0000256" key="2">
    <source>
        <dbReference type="ARBA" id="ARBA00022833"/>
    </source>
</evidence>
<keyword evidence="5 6" id="KW-0676">Redox-active center</keyword>
<dbReference type="SUPFAM" id="SSF118352">
    <property type="entry name" value="HSP33 redox switch-like"/>
    <property type="match status" value="1"/>
</dbReference>
<comment type="function">
    <text evidence="6">Redox regulated molecular chaperone. Protects both thermally unfolding and oxidatively damaged proteins from irreversible aggregation. Plays an important role in the bacterial defense system toward oxidative stress.</text>
</comment>
<evidence type="ECO:0000256" key="4">
    <source>
        <dbReference type="ARBA" id="ARBA00023186"/>
    </source>
</evidence>
<proteinExistence type="inferred from homology"/>
<dbReference type="RefSeq" id="WP_373654245.1">
    <property type="nucleotide sequence ID" value="NZ_JBGUAW010000001.1"/>
</dbReference>
<accession>A0ABV4TQ55</accession>
<dbReference type="PIRSF" id="PIRSF005261">
    <property type="entry name" value="Heat_shock_Hsp33"/>
    <property type="match status" value="1"/>
</dbReference>
<keyword evidence="3 6" id="KW-1015">Disulfide bond</keyword>
<dbReference type="SUPFAM" id="SSF64397">
    <property type="entry name" value="Hsp33 domain"/>
    <property type="match status" value="1"/>
</dbReference>
<reference evidence="7 8" key="1">
    <citation type="submission" date="2024-08" db="EMBL/GenBank/DDBJ databases">
        <title>Whole-genome sequencing of halo(alkali)philic microorganisms from hypersaline lakes.</title>
        <authorList>
            <person name="Sorokin D.Y."/>
            <person name="Merkel A.Y."/>
            <person name="Messina E."/>
            <person name="Yakimov M."/>
        </authorList>
    </citation>
    <scope>NUCLEOTIDE SEQUENCE [LARGE SCALE GENOMIC DNA]</scope>
    <source>
        <strain evidence="7 8">Cl-TMA</strain>
    </source>
</reference>
<organism evidence="7 8">
    <name type="scientific">Thiohalorhabdus methylotrophus</name>
    <dbReference type="NCBI Taxonomy" id="3242694"/>
    <lineage>
        <taxon>Bacteria</taxon>
        <taxon>Pseudomonadati</taxon>
        <taxon>Pseudomonadota</taxon>
        <taxon>Gammaproteobacteria</taxon>
        <taxon>Thiohalorhabdales</taxon>
        <taxon>Thiohalorhabdaceae</taxon>
        <taxon>Thiohalorhabdus</taxon>
    </lineage>
</organism>
<evidence type="ECO:0000313" key="7">
    <source>
        <dbReference type="EMBL" id="MFA9459460.1"/>
    </source>
</evidence>
<dbReference type="Pfam" id="PF01430">
    <property type="entry name" value="HSP33"/>
    <property type="match status" value="1"/>
</dbReference>
<dbReference type="InterPro" id="IPR016153">
    <property type="entry name" value="Heat_shock_Hsp33_N"/>
</dbReference>
<sequence length="291" mass="32202">MHDTLNRFMFDNTNVRGRHVALDATWKAALENTDYPAPVREVLGELMAASVLLIGTLKFRGTLKVEARGDGPLSLVVVQASSEKTVRGLARWQGPVPADGGLEERMGESGYLVLTLEPADEGQMYQGIVGLEGGSVAAALEEYFVRSEQLPTRIWLATDDGQAGGLLLQRMPDQAEQDPDAWDRTVHLASTLTDRELLGLPTNDLLYRLFHEEEVRVFDPEYVNFRCGCSREKVAGMLRGLGRREVQETLEQEGEVRVNCDFCGKAYVFDAVDAEQLFANMPPSEGSDSQH</sequence>
<dbReference type="Gene3D" id="1.10.287.480">
    <property type="entry name" value="helix hairpin bin"/>
    <property type="match status" value="1"/>
</dbReference>
<dbReference type="InterPro" id="IPR000397">
    <property type="entry name" value="Heat_shock_Hsp33"/>
</dbReference>
<evidence type="ECO:0000256" key="3">
    <source>
        <dbReference type="ARBA" id="ARBA00023157"/>
    </source>
</evidence>
<comment type="subcellular location">
    <subcellularLocation>
        <location evidence="6">Cytoplasm</location>
    </subcellularLocation>
</comment>
<gene>
    <name evidence="6 7" type="primary">hslO</name>
    <name evidence="7" type="ORF">ACERLL_01300</name>
</gene>
<comment type="PTM">
    <text evidence="6">Under oxidizing conditions two disulfide bonds are formed involving the reactive cysteines. Under reducing conditions zinc is bound to the reactive cysteines and the protein is inactive.</text>
</comment>
<evidence type="ECO:0000256" key="6">
    <source>
        <dbReference type="HAMAP-Rule" id="MF_00117"/>
    </source>
</evidence>
<dbReference type="PANTHER" id="PTHR30111:SF1">
    <property type="entry name" value="33 KDA CHAPERONIN"/>
    <property type="match status" value="1"/>
</dbReference>
<keyword evidence="1 6" id="KW-0963">Cytoplasm</keyword>
<evidence type="ECO:0000313" key="8">
    <source>
        <dbReference type="Proteomes" id="UP001575181"/>
    </source>
</evidence>
<comment type="similarity">
    <text evidence="6">Belongs to the HSP33 family.</text>
</comment>
<feature type="disulfide bond" description="Redox-active" evidence="6">
    <location>
        <begin position="260"/>
        <end position="263"/>
    </location>
</feature>
<dbReference type="Proteomes" id="UP001575181">
    <property type="component" value="Unassembled WGS sequence"/>
</dbReference>
<dbReference type="HAMAP" id="MF_00117">
    <property type="entry name" value="HslO"/>
    <property type="match status" value="1"/>
</dbReference>
<dbReference type="InterPro" id="IPR016154">
    <property type="entry name" value="Heat_shock_Hsp33_C"/>
</dbReference>
<dbReference type="NCBIfam" id="NF001033">
    <property type="entry name" value="PRK00114.1"/>
    <property type="match status" value="1"/>
</dbReference>
<dbReference type="CDD" id="cd00498">
    <property type="entry name" value="Hsp33"/>
    <property type="match status" value="1"/>
</dbReference>
<dbReference type="EMBL" id="JBGUAW010000001">
    <property type="protein sequence ID" value="MFA9459460.1"/>
    <property type="molecule type" value="Genomic_DNA"/>
</dbReference>
<dbReference type="Gene3D" id="3.55.30.10">
    <property type="entry name" value="Hsp33 domain"/>
    <property type="match status" value="1"/>
</dbReference>
<evidence type="ECO:0000256" key="5">
    <source>
        <dbReference type="ARBA" id="ARBA00023284"/>
    </source>
</evidence>
<comment type="caution">
    <text evidence="7">The sequence shown here is derived from an EMBL/GenBank/DDBJ whole genome shotgun (WGS) entry which is preliminary data.</text>
</comment>
<dbReference type="InterPro" id="IPR023212">
    <property type="entry name" value="Hsp33_helix_hairpin_bin_dom_sf"/>
</dbReference>
<evidence type="ECO:0000256" key="1">
    <source>
        <dbReference type="ARBA" id="ARBA00022490"/>
    </source>
</evidence>
<feature type="disulfide bond" description="Redox-active" evidence="6">
    <location>
        <begin position="227"/>
        <end position="229"/>
    </location>
</feature>
<keyword evidence="4 6" id="KW-0143">Chaperone</keyword>
<dbReference type="Gene3D" id="3.90.1280.10">
    <property type="entry name" value="HSP33 redox switch-like"/>
    <property type="match status" value="1"/>
</dbReference>